<organism evidence="3 4">
    <name type="scientific">Dendrothele bispora (strain CBS 962.96)</name>
    <dbReference type="NCBI Taxonomy" id="1314807"/>
    <lineage>
        <taxon>Eukaryota</taxon>
        <taxon>Fungi</taxon>
        <taxon>Dikarya</taxon>
        <taxon>Basidiomycota</taxon>
        <taxon>Agaricomycotina</taxon>
        <taxon>Agaricomycetes</taxon>
        <taxon>Agaricomycetidae</taxon>
        <taxon>Agaricales</taxon>
        <taxon>Agaricales incertae sedis</taxon>
        <taxon>Dendrothele</taxon>
    </lineage>
</organism>
<feature type="compositionally biased region" description="Basic and acidic residues" evidence="1">
    <location>
        <begin position="56"/>
        <end position="72"/>
    </location>
</feature>
<sequence>MHLPCNPVEFNLIGLSPKLPLCSPLLLWFVAAFGIVLVIRFVFARSRRCTPPVNTEKGKQTSHHQEGEGGAVEKKSASWRIFGLDHLPGVGLNAGSVLSRGVPPQQRSSRSPSPPRRGGPTFEQPVASIYQSQEPISMAKIIMSRHVRHEFIPFSPGVSFPTNYPFPHSSLSQTFRRPTPKPPRRSASLPPNRPQSMV</sequence>
<keyword evidence="2" id="KW-0472">Membrane</keyword>
<evidence type="ECO:0000313" key="3">
    <source>
        <dbReference type="EMBL" id="THV02240.1"/>
    </source>
</evidence>
<name>A0A4S8MHS6_DENBC</name>
<feature type="transmembrane region" description="Helical" evidence="2">
    <location>
        <begin position="25"/>
        <end position="43"/>
    </location>
</feature>
<feature type="region of interest" description="Disordered" evidence="1">
    <location>
        <begin position="95"/>
        <end position="123"/>
    </location>
</feature>
<keyword evidence="2" id="KW-1133">Transmembrane helix</keyword>
<feature type="region of interest" description="Disordered" evidence="1">
    <location>
        <begin position="169"/>
        <end position="198"/>
    </location>
</feature>
<proteinExistence type="predicted"/>
<keyword evidence="2" id="KW-0812">Transmembrane</keyword>
<feature type="region of interest" description="Disordered" evidence="1">
    <location>
        <begin position="50"/>
        <end position="72"/>
    </location>
</feature>
<accession>A0A4S8MHS6</accession>
<keyword evidence="4" id="KW-1185">Reference proteome</keyword>
<dbReference type="Proteomes" id="UP000297245">
    <property type="component" value="Unassembled WGS sequence"/>
</dbReference>
<dbReference type="AlphaFoldDB" id="A0A4S8MHS6"/>
<evidence type="ECO:0000256" key="1">
    <source>
        <dbReference type="SAM" id="MobiDB-lite"/>
    </source>
</evidence>
<dbReference type="EMBL" id="ML179079">
    <property type="protein sequence ID" value="THV02240.1"/>
    <property type="molecule type" value="Genomic_DNA"/>
</dbReference>
<protein>
    <submittedName>
        <fullName evidence="3">Uncharacterized protein</fullName>
    </submittedName>
</protein>
<gene>
    <name evidence="3" type="ORF">K435DRAFT_361790</name>
</gene>
<evidence type="ECO:0000256" key="2">
    <source>
        <dbReference type="SAM" id="Phobius"/>
    </source>
</evidence>
<reference evidence="3 4" key="1">
    <citation type="journal article" date="2019" name="Nat. Ecol. Evol.">
        <title>Megaphylogeny resolves global patterns of mushroom evolution.</title>
        <authorList>
            <person name="Varga T."/>
            <person name="Krizsan K."/>
            <person name="Foldi C."/>
            <person name="Dima B."/>
            <person name="Sanchez-Garcia M."/>
            <person name="Sanchez-Ramirez S."/>
            <person name="Szollosi G.J."/>
            <person name="Szarkandi J.G."/>
            <person name="Papp V."/>
            <person name="Albert L."/>
            <person name="Andreopoulos W."/>
            <person name="Angelini C."/>
            <person name="Antonin V."/>
            <person name="Barry K.W."/>
            <person name="Bougher N.L."/>
            <person name="Buchanan P."/>
            <person name="Buyck B."/>
            <person name="Bense V."/>
            <person name="Catcheside P."/>
            <person name="Chovatia M."/>
            <person name="Cooper J."/>
            <person name="Damon W."/>
            <person name="Desjardin D."/>
            <person name="Finy P."/>
            <person name="Geml J."/>
            <person name="Haridas S."/>
            <person name="Hughes K."/>
            <person name="Justo A."/>
            <person name="Karasinski D."/>
            <person name="Kautmanova I."/>
            <person name="Kiss B."/>
            <person name="Kocsube S."/>
            <person name="Kotiranta H."/>
            <person name="LaButti K.M."/>
            <person name="Lechner B.E."/>
            <person name="Liimatainen K."/>
            <person name="Lipzen A."/>
            <person name="Lukacs Z."/>
            <person name="Mihaltcheva S."/>
            <person name="Morgado L.N."/>
            <person name="Niskanen T."/>
            <person name="Noordeloos M.E."/>
            <person name="Ohm R.A."/>
            <person name="Ortiz-Santana B."/>
            <person name="Ovrebo C."/>
            <person name="Racz N."/>
            <person name="Riley R."/>
            <person name="Savchenko A."/>
            <person name="Shiryaev A."/>
            <person name="Soop K."/>
            <person name="Spirin V."/>
            <person name="Szebenyi C."/>
            <person name="Tomsovsky M."/>
            <person name="Tulloss R.E."/>
            <person name="Uehling J."/>
            <person name="Grigoriev I.V."/>
            <person name="Vagvolgyi C."/>
            <person name="Papp T."/>
            <person name="Martin F.M."/>
            <person name="Miettinen O."/>
            <person name="Hibbett D.S."/>
            <person name="Nagy L.G."/>
        </authorList>
    </citation>
    <scope>NUCLEOTIDE SEQUENCE [LARGE SCALE GENOMIC DNA]</scope>
    <source>
        <strain evidence="3 4">CBS 962.96</strain>
    </source>
</reference>
<dbReference type="OrthoDB" id="2791511at2759"/>
<evidence type="ECO:0000313" key="4">
    <source>
        <dbReference type="Proteomes" id="UP000297245"/>
    </source>
</evidence>
<feature type="compositionally biased region" description="Low complexity" evidence="1">
    <location>
        <begin position="99"/>
        <end position="111"/>
    </location>
</feature>